<dbReference type="PROSITE" id="PS50082">
    <property type="entry name" value="WD_REPEATS_2"/>
    <property type="match status" value="1"/>
</dbReference>
<keyword evidence="2" id="KW-0963">Cytoplasm</keyword>
<sequence>MKKIFEERVPSPIPEIGTICTNSERVIVANPLREFGYNPLNTSKAIPLLDEKARCLRLSKDQRYLAAASHAISIVDLEKGMNIRQLVGHDNWITGICEHRFNSYIWATVSADLTAIPLLDEKARCLRLSKDQRYLAAASHAISIVDLEKGMNIRQLVGHDNWVTGICEHRFNSYIWATVSADLTVIDLSFHPEEYLMAATSEDKIIRFWDLESRECVSQSHPFETVVKRILFEPTGRHLIAASNKNLTATRWEPFDIIGQISLPSTSSADTNPLSARLSTETGLNTLDLCVHNGYLLHLGISTCDGNLNLSSVSLNKLEMPSVTKVSHSTSEKGMIPPTSFHSASSIFDPSNRNFQAQISVEDLDLEMANLNSESEPSTPCDEQYPSRPESAASDYAGRGSQERIGENMSVVWKASSVNDGFKIVKKNPTSAPTAPVSGSIKRRGESPTTTGATIKPSRSRSTNSNNLQGNEIPRSGFRAPSLSRPNLNEVKATISPSKSTSTLASKPKKNEQAKSVKPPISSPCAPKSSRVAPVEKAKVSRMSSSEQSKSVANQKSEMEKMHEIIAGHSKIMNLLSKRKINIKKVAASIKAKRSENEVLGEAASQEEPHVLASLMERYKDHPSAYSLNFAASVLPKLRNVLQHPNSDYIDVGLHTLEVLVANFGNTIRQGANANASAIGVDIAAEQRRERCEKCRKALMDLQLNSSFIVDRMSAEQQLKFNVLMPKVEEITS</sequence>
<evidence type="ECO:0000256" key="5">
    <source>
        <dbReference type="ARBA" id="ARBA00023212"/>
    </source>
</evidence>
<evidence type="ECO:0000259" key="8">
    <source>
        <dbReference type="Pfam" id="PF13925"/>
    </source>
</evidence>
<dbReference type="Pfam" id="PF00400">
    <property type="entry name" value="WD40"/>
    <property type="match status" value="1"/>
</dbReference>
<dbReference type="InterPro" id="IPR015943">
    <property type="entry name" value="WD40/YVTN_repeat-like_dom_sf"/>
</dbReference>
<evidence type="ECO:0000313" key="10">
    <source>
        <dbReference type="WBParaSite" id="ACRNAN_Path_655.g2465.t2"/>
    </source>
</evidence>
<dbReference type="Gene3D" id="2.130.10.10">
    <property type="entry name" value="YVTN repeat-like/Quinoprotein amine dehydrogenase"/>
    <property type="match status" value="3"/>
</dbReference>
<evidence type="ECO:0000256" key="7">
    <source>
        <dbReference type="SAM" id="MobiDB-lite"/>
    </source>
</evidence>
<comment type="subcellular location">
    <subcellularLocation>
        <location evidence="1">Cytoplasm</location>
        <location evidence="1">Cytoskeleton</location>
    </subcellularLocation>
</comment>
<reference evidence="10" key="1">
    <citation type="submission" date="2022-11" db="UniProtKB">
        <authorList>
            <consortium name="WormBaseParasite"/>
        </authorList>
    </citation>
    <scope>IDENTIFICATION</scope>
</reference>
<feature type="compositionally biased region" description="Polar residues" evidence="7">
    <location>
        <begin position="542"/>
        <end position="556"/>
    </location>
</feature>
<feature type="compositionally biased region" description="Polar residues" evidence="7">
    <location>
        <begin position="460"/>
        <end position="470"/>
    </location>
</feature>
<feature type="compositionally biased region" description="Polar residues" evidence="7">
    <location>
        <begin position="495"/>
        <end position="505"/>
    </location>
</feature>
<proteinExistence type="predicted"/>
<accession>A0A914CB30</accession>
<keyword evidence="9" id="KW-1185">Reference proteome</keyword>
<dbReference type="SUPFAM" id="SSF50978">
    <property type="entry name" value="WD40 repeat-like"/>
    <property type="match status" value="1"/>
</dbReference>
<evidence type="ECO:0000256" key="4">
    <source>
        <dbReference type="ARBA" id="ARBA00022737"/>
    </source>
</evidence>
<protein>
    <submittedName>
        <fullName evidence="10">Katanin p80 subunit C-terminal domain-containing protein</fullName>
    </submittedName>
</protein>
<evidence type="ECO:0000256" key="2">
    <source>
        <dbReference type="ARBA" id="ARBA00022490"/>
    </source>
</evidence>
<feature type="repeat" description="WD" evidence="6">
    <location>
        <begin position="185"/>
        <end position="219"/>
    </location>
</feature>
<dbReference type="PANTHER" id="PTHR19845:SF0">
    <property type="entry name" value="KATANIN P80 WD40 REPEAT-CONTAINING SUBUNIT B1"/>
    <property type="match status" value="1"/>
</dbReference>
<dbReference type="InterPro" id="IPR036322">
    <property type="entry name" value="WD40_repeat_dom_sf"/>
</dbReference>
<dbReference type="PANTHER" id="PTHR19845">
    <property type="entry name" value="KATANIN P80 SUBUNIT"/>
    <property type="match status" value="1"/>
</dbReference>
<keyword evidence="3 6" id="KW-0853">WD repeat</keyword>
<dbReference type="GO" id="GO:0008017">
    <property type="term" value="F:microtubule binding"/>
    <property type="evidence" value="ECO:0007669"/>
    <property type="project" value="InterPro"/>
</dbReference>
<evidence type="ECO:0000256" key="3">
    <source>
        <dbReference type="ARBA" id="ARBA00022574"/>
    </source>
</evidence>
<dbReference type="PROSITE" id="PS50294">
    <property type="entry name" value="WD_REPEATS_REGION"/>
    <property type="match status" value="1"/>
</dbReference>
<dbReference type="GO" id="GO:0008352">
    <property type="term" value="C:katanin complex"/>
    <property type="evidence" value="ECO:0007669"/>
    <property type="project" value="TreeGrafter"/>
</dbReference>
<feature type="region of interest" description="Disordered" evidence="7">
    <location>
        <begin position="371"/>
        <end position="403"/>
    </location>
</feature>
<evidence type="ECO:0000256" key="1">
    <source>
        <dbReference type="ARBA" id="ARBA00004245"/>
    </source>
</evidence>
<dbReference type="Pfam" id="PF13925">
    <property type="entry name" value="Katanin_con80"/>
    <property type="match status" value="1"/>
</dbReference>
<evidence type="ECO:0000313" key="9">
    <source>
        <dbReference type="Proteomes" id="UP000887540"/>
    </source>
</evidence>
<dbReference type="AlphaFoldDB" id="A0A914CB30"/>
<feature type="region of interest" description="Disordered" evidence="7">
    <location>
        <begin position="424"/>
        <end position="558"/>
    </location>
</feature>
<feature type="domain" description="Katanin p80 subunit C-terminal" evidence="8">
    <location>
        <begin position="568"/>
        <end position="703"/>
    </location>
</feature>
<dbReference type="InterPro" id="IPR001680">
    <property type="entry name" value="WD40_rpt"/>
</dbReference>
<evidence type="ECO:0000256" key="6">
    <source>
        <dbReference type="PROSITE-ProRule" id="PRU00221"/>
    </source>
</evidence>
<name>A0A914CB30_9BILA</name>
<dbReference type="InterPro" id="IPR019775">
    <property type="entry name" value="WD40_repeat_CS"/>
</dbReference>
<dbReference type="WBParaSite" id="ACRNAN_Path_655.g2465.t2">
    <property type="protein sequence ID" value="ACRNAN_Path_655.g2465.t2"/>
    <property type="gene ID" value="ACRNAN_Path_655.g2465"/>
</dbReference>
<organism evidence="9 10">
    <name type="scientific">Acrobeloides nanus</name>
    <dbReference type="NCBI Taxonomy" id="290746"/>
    <lineage>
        <taxon>Eukaryota</taxon>
        <taxon>Metazoa</taxon>
        <taxon>Ecdysozoa</taxon>
        <taxon>Nematoda</taxon>
        <taxon>Chromadorea</taxon>
        <taxon>Rhabditida</taxon>
        <taxon>Tylenchina</taxon>
        <taxon>Cephalobomorpha</taxon>
        <taxon>Cephaloboidea</taxon>
        <taxon>Cephalobidae</taxon>
        <taxon>Acrobeloides</taxon>
    </lineage>
</organism>
<keyword evidence="5" id="KW-0206">Cytoskeleton</keyword>
<dbReference type="PROSITE" id="PS00678">
    <property type="entry name" value="WD_REPEATS_1"/>
    <property type="match status" value="1"/>
</dbReference>
<dbReference type="GO" id="GO:0007019">
    <property type="term" value="P:microtubule depolymerization"/>
    <property type="evidence" value="ECO:0007669"/>
    <property type="project" value="TreeGrafter"/>
</dbReference>
<dbReference type="InterPro" id="IPR028021">
    <property type="entry name" value="Katanin_C-terminal"/>
</dbReference>
<keyword evidence="4" id="KW-0677">Repeat</keyword>
<dbReference type="Proteomes" id="UP000887540">
    <property type="component" value="Unplaced"/>
</dbReference>